<sequence length="472" mass="53416">MCYRQFFLTVALQEPFVCIYIHKNDLYSRVLTTKGLNEETAYEATYINGKWLDTIPAVDVHSDAPNNDLQDAAGDDYMTDVEMKLALRKLLQTNIKALSGRERRWIMKVIKPALRVAKKLVDATELGTLFNSLFTGDNGILKTIAAYRVASPNDRKAFTDLSKKVSEFETETKKLFIDVLRRTDGVEKDINKLQADHYELANHVMGFEGMVLMQQSQIADLQHKLRDLELRMPNDMELVYGSTEAARGLLKIGVPLKKKRAAYQIFEYRPIQFAHYDYTCSLDTPATIVIKEFNTNDVFSITELEMETCQLSTGLCLLPLDLMPLDDGGQDVTVFSNVEEIINQHYDPEIGSTAPEPDIASTLIESARGIWEIIQTLVILYIFFKGRYVRGAVVAQANRMIQMAEAAEDKYTCRLPTDVYIMLWSILICSALALVPGLIIKVYKFIKNQWNDTLDLAAASRPLICCSLNNNA</sequence>
<dbReference type="EMBL" id="CAXLJM020000058">
    <property type="protein sequence ID" value="CAL8119324.1"/>
    <property type="molecule type" value="Genomic_DNA"/>
</dbReference>
<feature type="transmembrane region" description="Helical" evidence="1">
    <location>
        <begin position="419"/>
        <end position="440"/>
    </location>
</feature>
<protein>
    <submittedName>
        <fullName evidence="2">Uncharacterized protein</fullName>
    </submittedName>
</protein>
<accession>A0ABP1R3Z7</accession>
<keyword evidence="1" id="KW-1133">Transmembrane helix</keyword>
<keyword evidence="3" id="KW-1185">Reference proteome</keyword>
<evidence type="ECO:0000313" key="2">
    <source>
        <dbReference type="EMBL" id="CAL8119324.1"/>
    </source>
</evidence>
<evidence type="ECO:0000256" key="1">
    <source>
        <dbReference type="SAM" id="Phobius"/>
    </source>
</evidence>
<keyword evidence="1" id="KW-0812">Transmembrane</keyword>
<comment type="caution">
    <text evidence="2">The sequence shown here is derived from an EMBL/GenBank/DDBJ whole genome shotgun (WGS) entry which is preliminary data.</text>
</comment>
<reference evidence="2 3" key="1">
    <citation type="submission" date="2024-08" db="EMBL/GenBank/DDBJ databases">
        <authorList>
            <person name="Cucini C."/>
            <person name="Frati F."/>
        </authorList>
    </citation>
    <scope>NUCLEOTIDE SEQUENCE [LARGE SCALE GENOMIC DNA]</scope>
</reference>
<organism evidence="2 3">
    <name type="scientific">Orchesella dallaii</name>
    <dbReference type="NCBI Taxonomy" id="48710"/>
    <lineage>
        <taxon>Eukaryota</taxon>
        <taxon>Metazoa</taxon>
        <taxon>Ecdysozoa</taxon>
        <taxon>Arthropoda</taxon>
        <taxon>Hexapoda</taxon>
        <taxon>Collembola</taxon>
        <taxon>Entomobryomorpha</taxon>
        <taxon>Entomobryoidea</taxon>
        <taxon>Orchesellidae</taxon>
        <taxon>Orchesellinae</taxon>
        <taxon>Orchesella</taxon>
    </lineage>
</organism>
<dbReference type="Proteomes" id="UP001642540">
    <property type="component" value="Unassembled WGS sequence"/>
</dbReference>
<gene>
    <name evidence="2" type="ORF">ODALV1_LOCUS18499</name>
</gene>
<evidence type="ECO:0000313" key="3">
    <source>
        <dbReference type="Proteomes" id="UP001642540"/>
    </source>
</evidence>
<proteinExistence type="predicted"/>
<keyword evidence="1" id="KW-0472">Membrane</keyword>
<name>A0ABP1R3Z7_9HEXA</name>